<name>A0ABQ4S0T4_9HYPH</name>
<gene>
    <name evidence="5" type="ORF">OCOJLMKI_3923</name>
</gene>
<dbReference type="NCBIfam" id="TIGR00254">
    <property type="entry name" value="GGDEF"/>
    <property type="match status" value="1"/>
</dbReference>
<dbReference type="SMART" id="SM00267">
    <property type="entry name" value="GGDEF"/>
    <property type="match status" value="1"/>
</dbReference>
<dbReference type="PROSITE" id="PS50883">
    <property type="entry name" value="EAL"/>
    <property type="match status" value="1"/>
</dbReference>
<evidence type="ECO:0000259" key="3">
    <source>
        <dbReference type="PROSITE" id="PS50883"/>
    </source>
</evidence>
<dbReference type="InterPro" id="IPR052155">
    <property type="entry name" value="Biofilm_reg_signaling"/>
</dbReference>
<keyword evidence="2" id="KW-0472">Membrane</keyword>
<reference evidence="5" key="1">
    <citation type="journal article" date="2021" name="Front. Microbiol.">
        <title>Comprehensive Comparative Genomics and Phenotyping of Methylobacterium Species.</title>
        <authorList>
            <person name="Alessa O."/>
            <person name="Ogura Y."/>
            <person name="Fujitani Y."/>
            <person name="Takami H."/>
            <person name="Hayashi T."/>
            <person name="Sahin N."/>
            <person name="Tani A."/>
        </authorList>
    </citation>
    <scope>NUCLEOTIDE SEQUENCE</scope>
    <source>
        <strain evidence="5">DSM 19015</strain>
    </source>
</reference>
<dbReference type="CDD" id="cd00130">
    <property type="entry name" value="PAS"/>
    <property type="match status" value="1"/>
</dbReference>
<proteinExistence type="predicted"/>
<evidence type="ECO:0000256" key="2">
    <source>
        <dbReference type="SAM" id="Phobius"/>
    </source>
</evidence>
<feature type="compositionally biased region" description="Low complexity" evidence="1">
    <location>
        <begin position="14"/>
        <end position="26"/>
    </location>
</feature>
<dbReference type="Pfam" id="PF08448">
    <property type="entry name" value="PAS_4"/>
    <property type="match status" value="1"/>
</dbReference>
<dbReference type="InterPro" id="IPR043128">
    <property type="entry name" value="Rev_trsase/Diguanyl_cyclase"/>
</dbReference>
<reference evidence="5" key="2">
    <citation type="submission" date="2021-08" db="EMBL/GenBank/DDBJ databases">
        <authorList>
            <person name="Tani A."/>
            <person name="Ola A."/>
            <person name="Ogura Y."/>
            <person name="Katsura K."/>
            <person name="Hayashi T."/>
        </authorList>
    </citation>
    <scope>NUCLEOTIDE SEQUENCE</scope>
    <source>
        <strain evidence="5">DSM 19015</strain>
    </source>
</reference>
<protein>
    <recommendedName>
        <fullName evidence="7">Diguanylate cyclase</fullName>
    </recommendedName>
</protein>
<dbReference type="InterPro" id="IPR001633">
    <property type="entry name" value="EAL_dom"/>
</dbReference>
<dbReference type="InterPro" id="IPR013656">
    <property type="entry name" value="PAS_4"/>
</dbReference>
<dbReference type="Gene3D" id="3.20.20.450">
    <property type="entry name" value="EAL domain"/>
    <property type="match status" value="1"/>
</dbReference>
<dbReference type="InterPro" id="IPR000014">
    <property type="entry name" value="PAS"/>
</dbReference>
<dbReference type="InterPro" id="IPR035965">
    <property type="entry name" value="PAS-like_dom_sf"/>
</dbReference>
<dbReference type="InterPro" id="IPR035919">
    <property type="entry name" value="EAL_sf"/>
</dbReference>
<organism evidence="5 6">
    <name type="scientific">Methylobacterium iners</name>
    <dbReference type="NCBI Taxonomy" id="418707"/>
    <lineage>
        <taxon>Bacteria</taxon>
        <taxon>Pseudomonadati</taxon>
        <taxon>Pseudomonadota</taxon>
        <taxon>Alphaproteobacteria</taxon>
        <taxon>Hyphomicrobiales</taxon>
        <taxon>Methylobacteriaceae</taxon>
        <taxon>Methylobacterium</taxon>
    </lineage>
</organism>
<dbReference type="InterPro" id="IPR029787">
    <property type="entry name" value="Nucleotide_cyclase"/>
</dbReference>
<dbReference type="Gene3D" id="3.30.450.20">
    <property type="entry name" value="PAS domain"/>
    <property type="match status" value="1"/>
</dbReference>
<evidence type="ECO:0008006" key="7">
    <source>
        <dbReference type="Google" id="ProtNLM"/>
    </source>
</evidence>
<dbReference type="CDD" id="cd01948">
    <property type="entry name" value="EAL"/>
    <property type="match status" value="1"/>
</dbReference>
<sequence length="797" mass="86604">MRRIWARLRRHRNGGSSSGPDGSADAAENRYRVETQAELLNETLQLANYSAVTHVAVVLAIAYMFWDSASRVYLAGLTGIVSLIVAATLYTTWYYRNIFRDAVTEAAVRSGFWISKGLALALGLAWATMPALLIAPSGSGHRMVAVATTAGLISDAYVVGPIFSVSVLLAAPIVIGGFIGLYGCEAPFGAYVSVLLGVYGLFVCFSLRRMSLLSYQRIRHRVVVQDQGETINLLLKDFEAGSSDWLWETDRDGRLRHVPQHMAATLGRDPSDLQALSLEELLREHALSESEDEVGAVLSAMAARIPFQDQAVRLAAPGGACWWSLNGKPAHDRQGNFAGYRGVGSDTTLSRDAQARIAFLASHDTLTGLPNRTAFQDAVQAVCQDAQGAQAETALLCLDLDGFKAVNDSRGHAMGDQLLRCVAQRLTALTGPHGRVFRLGGDEFALLHRTGSEEDARRLAESIVTELRRPYLVGDAHLEISASIGLAYAPRDAQDPASLLSRADLALYSAKADGKCCGRSFDTSLEVRALRQRQLDADMRIALEAGELTLHYQPLVDIRRGRVVGLEALLRWHKPGQGWVSPAEIIPISEATGFIVEIGRWALRRACMDALAWPGLSVAVNISSIHVRMPGFHDEVAAVLRETGLAAERLEIEITESVLLDRETGVLETLKRLRALGVRIALDDFGTGYSSLSYLTEFPFNKVKVDRSFVRDLQDRPEKIAIVEAITTMARALAMEVTVEGVETPQQLTVLRLKCCDIAQGYLYSPAGPAAEIADLVRGLDEGLASATSDVILQAAE</sequence>
<evidence type="ECO:0000259" key="4">
    <source>
        <dbReference type="PROSITE" id="PS50887"/>
    </source>
</evidence>
<dbReference type="Pfam" id="PF00563">
    <property type="entry name" value="EAL"/>
    <property type="match status" value="1"/>
</dbReference>
<dbReference type="PANTHER" id="PTHR44757:SF2">
    <property type="entry name" value="BIOFILM ARCHITECTURE MAINTENANCE PROTEIN MBAA"/>
    <property type="match status" value="1"/>
</dbReference>
<dbReference type="Gene3D" id="3.30.70.270">
    <property type="match status" value="1"/>
</dbReference>
<accession>A0ABQ4S0T4</accession>
<feature type="transmembrane region" description="Helical" evidence="2">
    <location>
        <begin position="113"/>
        <end position="135"/>
    </location>
</feature>
<dbReference type="EMBL" id="BPQP01000066">
    <property type="protein sequence ID" value="GJD96699.1"/>
    <property type="molecule type" value="Genomic_DNA"/>
</dbReference>
<feature type="transmembrane region" description="Helical" evidence="2">
    <location>
        <begin position="46"/>
        <end position="66"/>
    </location>
</feature>
<feature type="region of interest" description="Disordered" evidence="1">
    <location>
        <begin position="8"/>
        <end position="27"/>
    </location>
</feature>
<feature type="domain" description="GGDEF" evidence="4">
    <location>
        <begin position="391"/>
        <end position="523"/>
    </location>
</feature>
<dbReference type="SUPFAM" id="SSF55785">
    <property type="entry name" value="PYP-like sensor domain (PAS domain)"/>
    <property type="match status" value="1"/>
</dbReference>
<dbReference type="Proteomes" id="UP001055125">
    <property type="component" value="Unassembled WGS sequence"/>
</dbReference>
<feature type="transmembrane region" description="Helical" evidence="2">
    <location>
        <begin position="156"/>
        <end position="182"/>
    </location>
</feature>
<feature type="transmembrane region" description="Helical" evidence="2">
    <location>
        <begin position="188"/>
        <end position="207"/>
    </location>
</feature>
<dbReference type="Pfam" id="PF00990">
    <property type="entry name" value="GGDEF"/>
    <property type="match status" value="1"/>
</dbReference>
<dbReference type="InterPro" id="IPR000160">
    <property type="entry name" value="GGDEF_dom"/>
</dbReference>
<evidence type="ECO:0000256" key="1">
    <source>
        <dbReference type="SAM" id="MobiDB-lite"/>
    </source>
</evidence>
<feature type="domain" description="EAL" evidence="3">
    <location>
        <begin position="532"/>
        <end position="781"/>
    </location>
</feature>
<keyword evidence="6" id="KW-1185">Reference proteome</keyword>
<dbReference type="RefSeq" id="WP_238245790.1">
    <property type="nucleotide sequence ID" value="NZ_BPQP01000066.1"/>
</dbReference>
<feature type="transmembrane region" description="Helical" evidence="2">
    <location>
        <begin position="73"/>
        <end position="93"/>
    </location>
</feature>
<comment type="caution">
    <text evidence="5">The sequence shown here is derived from an EMBL/GenBank/DDBJ whole genome shotgun (WGS) entry which is preliminary data.</text>
</comment>
<dbReference type="SUPFAM" id="SSF55073">
    <property type="entry name" value="Nucleotide cyclase"/>
    <property type="match status" value="1"/>
</dbReference>
<dbReference type="CDD" id="cd01949">
    <property type="entry name" value="GGDEF"/>
    <property type="match status" value="1"/>
</dbReference>
<keyword evidence="2" id="KW-0812">Transmembrane</keyword>
<evidence type="ECO:0000313" key="6">
    <source>
        <dbReference type="Proteomes" id="UP001055125"/>
    </source>
</evidence>
<keyword evidence="2" id="KW-1133">Transmembrane helix</keyword>
<evidence type="ECO:0000313" key="5">
    <source>
        <dbReference type="EMBL" id="GJD96699.1"/>
    </source>
</evidence>
<dbReference type="PANTHER" id="PTHR44757">
    <property type="entry name" value="DIGUANYLATE CYCLASE DGCP"/>
    <property type="match status" value="1"/>
</dbReference>
<dbReference type="PROSITE" id="PS50887">
    <property type="entry name" value="GGDEF"/>
    <property type="match status" value="1"/>
</dbReference>
<dbReference type="SMART" id="SM00052">
    <property type="entry name" value="EAL"/>
    <property type="match status" value="1"/>
</dbReference>
<dbReference type="SUPFAM" id="SSF141868">
    <property type="entry name" value="EAL domain-like"/>
    <property type="match status" value="1"/>
</dbReference>